<dbReference type="PANTHER" id="PTHR43409:SF16">
    <property type="entry name" value="SLR0320 PROTEIN"/>
    <property type="match status" value="1"/>
</dbReference>
<dbReference type="InterPro" id="IPR051198">
    <property type="entry name" value="BchE-like"/>
</dbReference>
<evidence type="ECO:0000256" key="4">
    <source>
        <dbReference type="ARBA" id="ARBA00023004"/>
    </source>
</evidence>
<dbReference type="SUPFAM" id="SSF102114">
    <property type="entry name" value="Radical SAM enzymes"/>
    <property type="match status" value="1"/>
</dbReference>
<dbReference type="GO" id="GO:0031419">
    <property type="term" value="F:cobalamin binding"/>
    <property type="evidence" value="ECO:0007669"/>
    <property type="project" value="InterPro"/>
</dbReference>
<evidence type="ECO:0000313" key="9">
    <source>
        <dbReference type="Proteomes" id="UP000777784"/>
    </source>
</evidence>
<organism evidence="8 9">
    <name type="scientific">Eiseniibacteriota bacterium</name>
    <dbReference type="NCBI Taxonomy" id="2212470"/>
    <lineage>
        <taxon>Bacteria</taxon>
        <taxon>Candidatus Eiseniibacteriota</taxon>
    </lineage>
</organism>
<dbReference type="SFLD" id="SFLDS00029">
    <property type="entry name" value="Radical_SAM"/>
    <property type="match status" value="1"/>
</dbReference>
<evidence type="ECO:0000259" key="7">
    <source>
        <dbReference type="PROSITE" id="PS51918"/>
    </source>
</evidence>
<dbReference type="SFLD" id="SFLDG01082">
    <property type="entry name" value="B12-binding_domain_containing"/>
    <property type="match status" value="1"/>
</dbReference>
<dbReference type="Gene3D" id="3.80.30.20">
    <property type="entry name" value="tm_1862 like domain"/>
    <property type="match status" value="1"/>
</dbReference>
<dbReference type="PROSITE" id="PS51918">
    <property type="entry name" value="RADICAL_SAM"/>
    <property type="match status" value="1"/>
</dbReference>
<name>A0A948RRM4_UNCEI</name>
<dbReference type="Pfam" id="PF04055">
    <property type="entry name" value="Radical_SAM"/>
    <property type="match status" value="1"/>
</dbReference>
<keyword evidence="5" id="KW-0411">Iron-sulfur</keyword>
<dbReference type="InterPro" id="IPR036724">
    <property type="entry name" value="Cobalamin-bd_sf"/>
</dbReference>
<dbReference type="InterPro" id="IPR034466">
    <property type="entry name" value="Methyltransferase_Class_B"/>
</dbReference>
<comment type="caution">
    <text evidence="8">The sequence shown here is derived from an EMBL/GenBank/DDBJ whole genome shotgun (WGS) entry which is preliminary data.</text>
</comment>
<dbReference type="InterPro" id="IPR006158">
    <property type="entry name" value="Cobalamin-bd"/>
</dbReference>
<dbReference type="Proteomes" id="UP000777784">
    <property type="component" value="Unassembled WGS sequence"/>
</dbReference>
<accession>A0A948RRM4</accession>
<dbReference type="AlphaFoldDB" id="A0A948RRM4"/>
<dbReference type="SFLD" id="SFLDG01123">
    <property type="entry name" value="methyltransferase_(Class_B)"/>
    <property type="match status" value="1"/>
</dbReference>
<keyword evidence="2" id="KW-0949">S-adenosyl-L-methionine</keyword>
<evidence type="ECO:0000256" key="3">
    <source>
        <dbReference type="ARBA" id="ARBA00022723"/>
    </source>
</evidence>
<keyword evidence="3" id="KW-0479">Metal-binding</keyword>
<gene>
    <name evidence="8" type="ORF">KJ970_00255</name>
</gene>
<dbReference type="InterPro" id="IPR023404">
    <property type="entry name" value="rSAM_horseshoe"/>
</dbReference>
<dbReference type="GO" id="GO:0003824">
    <property type="term" value="F:catalytic activity"/>
    <property type="evidence" value="ECO:0007669"/>
    <property type="project" value="InterPro"/>
</dbReference>
<dbReference type="InterPro" id="IPR007197">
    <property type="entry name" value="rSAM"/>
</dbReference>
<evidence type="ECO:0000313" key="8">
    <source>
        <dbReference type="EMBL" id="MBU2689331.1"/>
    </source>
</evidence>
<dbReference type="PROSITE" id="PS51332">
    <property type="entry name" value="B12_BINDING"/>
    <property type="match status" value="1"/>
</dbReference>
<evidence type="ECO:0000256" key="1">
    <source>
        <dbReference type="ARBA" id="ARBA00001966"/>
    </source>
</evidence>
<dbReference type="PANTHER" id="PTHR43409">
    <property type="entry name" value="ANAEROBIC MAGNESIUM-PROTOPORPHYRIN IX MONOMETHYL ESTER CYCLASE-RELATED"/>
    <property type="match status" value="1"/>
</dbReference>
<feature type="domain" description="Radical SAM core" evidence="7">
    <location>
        <begin position="233"/>
        <end position="476"/>
    </location>
</feature>
<dbReference type="SUPFAM" id="SSF52242">
    <property type="entry name" value="Cobalamin (vitamin B12)-binding domain"/>
    <property type="match status" value="1"/>
</dbReference>
<dbReference type="GO" id="GO:0005829">
    <property type="term" value="C:cytosol"/>
    <property type="evidence" value="ECO:0007669"/>
    <property type="project" value="TreeGrafter"/>
</dbReference>
<evidence type="ECO:0000256" key="2">
    <source>
        <dbReference type="ARBA" id="ARBA00022691"/>
    </source>
</evidence>
<dbReference type="SMART" id="SM00729">
    <property type="entry name" value="Elp3"/>
    <property type="match status" value="1"/>
</dbReference>
<dbReference type="InterPro" id="IPR006638">
    <property type="entry name" value="Elp3/MiaA/NifB-like_rSAM"/>
</dbReference>
<dbReference type="CDD" id="cd01335">
    <property type="entry name" value="Radical_SAM"/>
    <property type="match status" value="1"/>
</dbReference>
<reference evidence="8" key="1">
    <citation type="submission" date="2021-05" db="EMBL/GenBank/DDBJ databases">
        <title>Energy efficiency and biological interactions define the core microbiome of deep oligotrophic groundwater.</title>
        <authorList>
            <person name="Mehrshad M."/>
            <person name="Lopez-Fernandez M."/>
            <person name="Bell E."/>
            <person name="Bernier-Latmani R."/>
            <person name="Bertilsson S."/>
            <person name="Dopson M."/>
        </authorList>
    </citation>
    <scope>NUCLEOTIDE SEQUENCE</scope>
    <source>
        <strain evidence="8">Modern_marine.mb.64</strain>
    </source>
</reference>
<protein>
    <submittedName>
        <fullName evidence="8">B12-binding domain-containing radical SAM protein</fullName>
    </submittedName>
</protein>
<dbReference type="GO" id="GO:0051539">
    <property type="term" value="F:4 iron, 4 sulfur cluster binding"/>
    <property type="evidence" value="ECO:0007669"/>
    <property type="project" value="UniProtKB-KW"/>
</dbReference>
<dbReference type="Gene3D" id="3.40.50.280">
    <property type="entry name" value="Cobalamin-binding domain"/>
    <property type="match status" value="1"/>
</dbReference>
<sequence>MPGPESSLCGCIGFMMKPNPRKILLVEPPFYRLFKNTYSLARYPLALGYLAGEIKRNTIWNVMVYNADFHPRNESIKVSYLSGIGFNKYLENLTDLSGEIWKEIEQTIAEYNPSIVGISAKSQNFKSARRVAELVKKNNKDTLVIMGGPHPSLVGEDLLDYPEIDICVKNEGEKTIVELLGAIDNQTALHNVNGIVCREEGEVVETPPREFIENLDTLCFPHEHAPEVLKDYEQYPKTAFRSVFATRGCPYNCFFCGSRNVWGRKVRFRSPENVAREIGGLLKLGLKFIHFDDDTFGVNKQYIADLCRALMRYSPGLKWGCEAHPKLMDDQVVALMKAAGCFHIQIGVESGNNEILSAMRKNITIEEALEACKIVKRQGLELQAFFIVGYPQETEETLQDTITAMKNVKCDVLTYSIFTPYPGTEAFEYCMMNGLIGDDYDVALYNHQSPANHFCLNITQGRFRELVSDVEKSVDRKFRAHRLRRLCSLSVFKRIQELGIGASLKRGLDLMAGK</sequence>
<dbReference type="InterPro" id="IPR058240">
    <property type="entry name" value="rSAM_sf"/>
</dbReference>
<dbReference type="GO" id="GO:0046872">
    <property type="term" value="F:metal ion binding"/>
    <property type="evidence" value="ECO:0007669"/>
    <property type="project" value="UniProtKB-KW"/>
</dbReference>
<proteinExistence type="predicted"/>
<comment type="cofactor">
    <cofactor evidence="1">
        <name>[4Fe-4S] cluster</name>
        <dbReference type="ChEBI" id="CHEBI:49883"/>
    </cofactor>
</comment>
<dbReference type="CDD" id="cd02068">
    <property type="entry name" value="radical_SAM_B12_BD"/>
    <property type="match status" value="1"/>
</dbReference>
<evidence type="ECO:0000256" key="5">
    <source>
        <dbReference type="ARBA" id="ARBA00023014"/>
    </source>
</evidence>
<dbReference type="Pfam" id="PF02310">
    <property type="entry name" value="B12-binding"/>
    <property type="match status" value="1"/>
</dbReference>
<dbReference type="EMBL" id="JAHJDP010000002">
    <property type="protein sequence ID" value="MBU2689331.1"/>
    <property type="molecule type" value="Genomic_DNA"/>
</dbReference>
<feature type="domain" description="B12-binding" evidence="6">
    <location>
        <begin position="20"/>
        <end position="190"/>
    </location>
</feature>
<evidence type="ECO:0000259" key="6">
    <source>
        <dbReference type="PROSITE" id="PS51332"/>
    </source>
</evidence>
<keyword evidence="4" id="KW-0408">Iron</keyword>